<protein>
    <submittedName>
        <fullName evidence="6">2-(Hydroxymethyl)glutarate dehydrogenase</fullName>
        <ecNumber evidence="6">1.1.1.291</ecNumber>
    </submittedName>
</protein>
<sequence length="313" mass="31773">MSAPHEGSPMNAPQARVGLIGIGSMGWPMAARLVQAGFAVTVFDAVPGQAEQFAKEVGGQAAATCAELAAQADIIFTMLPTSAIVEQVLGGDHGVLAGLRPGSVVVDMSSGVPAHTQRLAQAVAAAGSEMVDAPVSGGVPRARTGELAIMFGGSAETLERVRPALASMGTSITPVGAVGSAHAMKALNNLVSAGGFLIGVEAMLIGQQFGLDPNVIVDVLNASTGMNNSTQKKFKQFVLSRQFNSGFGLDLMVKDLGIALGIATDTGTPTPFASLCRELWASAGKTLGKGQDHTAVARLSEQLAGVELGPKKG</sequence>
<name>A0A446C227_9BURK</name>
<dbReference type="Proteomes" id="UP000289184">
    <property type="component" value="Unassembled WGS sequence"/>
</dbReference>
<feature type="domain" description="6-phosphogluconate dehydrogenase NADP-binding" evidence="4">
    <location>
        <begin position="16"/>
        <end position="176"/>
    </location>
</feature>
<evidence type="ECO:0000259" key="4">
    <source>
        <dbReference type="Pfam" id="PF03446"/>
    </source>
</evidence>
<keyword evidence="7" id="KW-1185">Reference proteome</keyword>
<evidence type="ECO:0000256" key="1">
    <source>
        <dbReference type="ARBA" id="ARBA00023002"/>
    </source>
</evidence>
<dbReference type="InterPro" id="IPR008927">
    <property type="entry name" value="6-PGluconate_DH-like_C_sf"/>
</dbReference>
<dbReference type="InterPro" id="IPR013328">
    <property type="entry name" value="6PGD_dom2"/>
</dbReference>
<dbReference type="GO" id="GO:0050661">
    <property type="term" value="F:NADP binding"/>
    <property type="evidence" value="ECO:0007669"/>
    <property type="project" value="InterPro"/>
</dbReference>
<proteinExistence type="predicted"/>
<feature type="active site" evidence="3">
    <location>
        <position position="185"/>
    </location>
</feature>
<dbReference type="EC" id="1.1.1.291" evidence="6"/>
<dbReference type="InterPro" id="IPR015815">
    <property type="entry name" value="HIBADH-related"/>
</dbReference>
<dbReference type="AlphaFoldDB" id="A0A446C227"/>
<dbReference type="Gene3D" id="3.40.50.720">
    <property type="entry name" value="NAD(P)-binding Rossmann-like Domain"/>
    <property type="match status" value="1"/>
</dbReference>
<dbReference type="Gene3D" id="1.10.1040.10">
    <property type="entry name" value="N-(1-d-carboxylethyl)-l-norvaline Dehydrogenase, domain 2"/>
    <property type="match status" value="1"/>
</dbReference>
<evidence type="ECO:0000259" key="5">
    <source>
        <dbReference type="Pfam" id="PF14833"/>
    </source>
</evidence>
<evidence type="ECO:0000256" key="2">
    <source>
        <dbReference type="ARBA" id="ARBA00023027"/>
    </source>
</evidence>
<dbReference type="SUPFAM" id="SSF51735">
    <property type="entry name" value="NAD(P)-binding Rossmann-fold domains"/>
    <property type="match status" value="1"/>
</dbReference>
<dbReference type="GO" id="GO:0051287">
    <property type="term" value="F:NAD binding"/>
    <property type="evidence" value="ECO:0007669"/>
    <property type="project" value="InterPro"/>
</dbReference>
<evidence type="ECO:0000256" key="3">
    <source>
        <dbReference type="PIRSR" id="PIRSR000103-1"/>
    </source>
</evidence>
<dbReference type="PIRSF" id="PIRSF000103">
    <property type="entry name" value="HIBADH"/>
    <property type="match status" value="1"/>
</dbReference>
<feature type="domain" description="3-hydroxyisobutyrate dehydrogenase-like NAD-binding" evidence="5">
    <location>
        <begin position="179"/>
        <end position="299"/>
    </location>
</feature>
<dbReference type="Pfam" id="PF03446">
    <property type="entry name" value="NAD_binding_2"/>
    <property type="match status" value="1"/>
</dbReference>
<dbReference type="GO" id="GO:0043718">
    <property type="term" value="F:2-hydroxymethylglutarate dehydrogenase activity"/>
    <property type="evidence" value="ECO:0007669"/>
    <property type="project" value="UniProtKB-EC"/>
</dbReference>
<dbReference type="Pfam" id="PF14833">
    <property type="entry name" value="NAD_binding_11"/>
    <property type="match status" value="1"/>
</dbReference>
<organism evidence="6 7">
    <name type="scientific">Achromobacter agilis</name>
    <dbReference type="NCBI Taxonomy" id="1353888"/>
    <lineage>
        <taxon>Bacteria</taxon>
        <taxon>Pseudomonadati</taxon>
        <taxon>Pseudomonadota</taxon>
        <taxon>Betaproteobacteria</taxon>
        <taxon>Burkholderiales</taxon>
        <taxon>Alcaligenaceae</taxon>
        <taxon>Achromobacter</taxon>
    </lineage>
</organism>
<reference evidence="6 7" key="1">
    <citation type="submission" date="2018-07" db="EMBL/GenBank/DDBJ databases">
        <authorList>
            <person name="Peeters C."/>
        </authorList>
    </citation>
    <scope>NUCLEOTIDE SEQUENCE [LARGE SCALE GENOMIC DNA]</scope>
    <source>
        <strain evidence="6 7">LMG 3411</strain>
    </source>
</reference>
<dbReference type="InterPro" id="IPR029154">
    <property type="entry name" value="HIBADH-like_NADP-bd"/>
</dbReference>
<dbReference type="InterPro" id="IPR036291">
    <property type="entry name" value="NAD(P)-bd_dom_sf"/>
</dbReference>
<dbReference type="RefSeq" id="WP_244240214.1">
    <property type="nucleotide sequence ID" value="NZ_UFQB01000001.1"/>
</dbReference>
<keyword evidence="2" id="KW-0520">NAD</keyword>
<gene>
    <name evidence="6" type="primary">Hgd_2</name>
    <name evidence="6" type="ORF">AGI3411_00057</name>
</gene>
<evidence type="ECO:0000313" key="7">
    <source>
        <dbReference type="Proteomes" id="UP000289184"/>
    </source>
</evidence>
<dbReference type="PANTHER" id="PTHR22981:SF7">
    <property type="entry name" value="3-HYDROXYISOBUTYRATE DEHYDROGENASE, MITOCHONDRIAL"/>
    <property type="match status" value="1"/>
</dbReference>
<keyword evidence="1 6" id="KW-0560">Oxidoreductase</keyword>
<dbReference type="SUPFAM" id="SSF48179">
    <property type="entry name" value="6-phosphogluconate dehydrogenase C-terminal domain-like"/>
    <property type="match status" value="1"/>
</dbReference>
<dbReference type="InterPro" id="IPR006115">
    <property type="entry name" value="6PGDH_NADP-bd"/>
</dbReference>
<dbReference type="PANTHER" id="PTHR22981">
    <property type="entry name" value="3-HYDROXYISOBUTYRATE DEHYDROGENASE-RELATED"/>
    <property type="match status" value="1"/>
</dbReference>
<evidence type="ECO:0000313" key="6">
    <source>
        <dbReference type="EMBL" id="SSW61741.1"/>
    </source>
</evidence>
<dbReference type="EMBL" id="UFQB01000001">
    <property type="protein sequence ID" value="SSW61741.1"/>
    <property type="molecule type" value="Genomic_DNA"/>
</dbReference>
<accession>A0A446C227</accession>